<dbReference type="InterPro" id="IPR017438">
    <property type="entry name" value="ATP-NAD_kinase_N"/>
</dbReference>
<dbReference type="Gene3D" id="2.60.200.40">
    <property type="match status" value="1"/>
</dbReference>
<feature type="domain" description="DAGKc" evidence="9">
    <location>
        <begin position="1"/>
        <end position="137"/>
    </location>
</feature>
<keyword evidence="8" id="KW-1208">Phospholipid metabolism</keyword>
<name>A0A9E2NQF7_9FIRM</name>
<evidence type="ECO:0000256" key="8">
    <source>
        <dbReference type="ARBA" id="ARBA00023264"/>
    </source>
</evidence>
<dbReference type="GO" id="GO:0016301">
    <property type="term" value="F:kinase activity"/>
    <property type="evidence" value="ECO:0007669"/>
    <property type="project" value="UniProtKB-KW"/>
</dbReference>
<organism evidence="10 11">
    <name type="scientific">Candidatus Faecalibacterium intestinavium</name>
    <dbReference type="NCBI Taxonomy" id="2838580"/>
    <lineage>
        <taxon>Bacteria</taxon>
        <taxon>Bacillati</taxon>
        <taxon>Bacillota</taxon>
        <taxon>Clostridia</taxon>
        <taxon>Eubacteriales</taxon>
        <taxon>Oscillospiraceae</taxon>
        <taxon>Faecalibacterium</taxon>
    </lineage>
</organism>
<comment type="caution">
    <text evidence="10">The sequence shown here is derived from an EMBL/GenBank/DDBJ whole genome shotgun (WGS) entry which is preliminary data.</text>
</comment>
<protein>
    <submittedName>
        <fullName evidence="10">Protein BmrU</fullName>
    </submittedName>
</protein>
<dbReference type="PANTHER" id="PTHR12358:SF106">
    <property type="entry name" value="LIPID KINASE YEGS"/>
    <property type="match status" value="1"/>
</dbReference>
<evidence type="ECO:0000256" key="4">
    <source>
        <dbReference type="ARBA" id="ARBA00022741"/>
    </source>
</evidence>
<keyword evidence="4" id="KW-0547">Nucleotide-binding</keyword>
<accession>A0A9E2NQF7</accession>
<dbReference type="PANTHER" id="PTHR12358">
    <property type="entry name" value="SPHINGOSINE KINASE"/>
    <property type="match status" value="1"/>
</dbReference>
<dbReference type="Proteomes" id="UP000824178">
    <property type="component" value="Unassembled WGS sequence"/>
</dbReference>
<dbReference type="GO" id="GO:0008654">
    <property type="term" value="P:phospholipid biosynthetic process"/>
    <property type="evidence" value="ECO:0007669"/>
    <property type="project" value="UniProtKB-KW"/>
</dbReference>
<reference evidence="10" key="1">
    <citation type="journal article" date="2021" name="PeerJ">
        <title>Extensive microbial diversity within the chicken gut microbiome revealed by metagenomics and culture.</title>
        <authorList>
            <person name="Gilroy R."/>
            <person name="Ravi A."/>
            <person name="Getino M."/>
            <person name="Pursley I."/>
            <person name="Horton D.L."/>
            <person name="Alikhan N.F."/>
            <person name="Baker D."/>
            <person name="Gharbi K."/>
            <person name="Hall N."/>
            <person name="Watson M."/>
            <person name="Adriaenssens E.M."/>
            <person name="Foster-Nyarko E."/>
            <person name="Jarju S."/>
            <person name="Secka A."/>
            <person name="Antonio M."/>
            <person name="Oren A."/>
            <person name="Chaudhuri R.R."/>
            <person name="La Ragione R."/>
            <person name="Hildebrand F."/>
            <person name="Pallen M.J."/>
        </authorList>
    </citation>
    <scope>NUCLEOTIDE SEQUENCE</scope>
    <source>
        <strain evidence="10">742</strain>
    </source>
</reference>
<sequence>MRYLFLLNPAAGRQDSSGQLLPALEAALARAGIAPEQAMIQRTAFAGHARGLVQAAAQRAAQEGEDLRVYTAGGDGTLSEALSGACPYPNAAVGCLPYGSGNDFLRSFGAREEFLDLDAQLAGGVVPIDLMETSLGLSATICAAGLDAQVACGIPKFRRLPFCGGEMAYLLSIAEQVVGPLGRGLRVEIDGEVLEENCLMCAVCNGRAYGGGFMAAPEAALDDGWLDVFIIRAVGRLTIAKMLGIYKKGRHFRQGHLTEKAEPYFIYRRARQVSLCPVDGRGPIAATADGECAELDSLAVRVRPLAGRIILPGPVYSRFEEQKTVLAGEDLIPRE</sequence>
<dbReference type="GO" id="GO:0005524">
    <property type="term" value="F:ATP binding"/>
    <property type="evidence" value="ECO:0007669"/>
    <property type="project" value="UniProtKB-KW"/>
</dbReference>
<keyword evidence="7" id="KW-0443">Lipid metabolism</keyword>
<dbReference type="GO" id="GO:0005886">
    <property type="term" value="C:plasma membrane"/>
    <property type="evidence" value="ECO:0007669"/>
    <property type="project" value="TreeGrafter"/>
</dbReference>
<reference evidence="10" key="2">
    <citation type="submission" date="2021-04" db="EMBL/GenBank/DDBJ databases">
        <authorList>
            <person name="Gilroy R."/>
        </authorList>
    </citation>
    <scope>NUCLEOTIDE SEQUENCE</scope>
    <source>
        <strain evidence="10">742</strain>
    </source>
</reference>
<dbReference type="Pfam" id="PF00781">
    <property type="entry name" value="DAGK_cat"/>
    <property type="match status" value="1"/>
</dbReference>
<evidence type="ECO:0000256" key="5">
    <source>
        <dbReference type="ARBA" id="ARBA00022777"/>
    </source>
</evidence>
<dbReference type="PROSITE" id="PS50146">
    <property type="entry name" value="DAGK"/>
    <property type="match status" value="1"/>
</dbReference>
<dbReference type="InterPro" id="IPR050187">
    <property type="entry name" value="Lipid_Phosphate_FormReg"/>
</dbReference>
<dbReference type="Gene3D" id="3.40.50.10330">
    <property type="entry name" value="Probable inorganic polyphosphate/atp-NAD kinase, domain 1"/>
    <property type="match status" value="1"/>
</dbReference>
<keyword evidence="5" id="KW-0418">Kinase</keyword>
<proteinExistence type="inferred from homology"/>
<evidence type="ECO:0000313" key="11">
    <source>
        <dbReference type="Proteomes" id="UP000824178"/>
    </source>
</evidence>
<dbReference type="InterPro" id="IPR045540">
    <property type="entry name" value="YegS/DAGK_C"/>
</dbReference>
<evidence type="ECO:0000259" key="9">
    <source>
        <dbReference type="PROSITE" id="PS50146"/>
    </source>
</evidence>
<evidence type="ECO:0000256" key="7">
    <source>
        <dbReference type="ARBA" id="ARBA00023209"/>
    </source>
</evidence>
<keyword evidence="6" id="KW-0067">ATP-binding</keyword>
<keyword evidence="7" id="KW-0594">Phospholipid biosynthesis</keyword>
<dbReference type="InterPro" id="IPR001206">
    <property type="entry name" value="Diacylglycerol_kinase_cat_dom"/>
</dbReference>
<dbReference type="InterPro" id="IPR016064">
    <property type="entry name" value="NAD/diacylglycerol_kinase_sf"/>
</dbReference>
<evidence type="ECO:0000256" key="1">
    <source>
        <dbReference type="ARBA" id="ARBA00001946"/>
    </source>
</evidence>
<keyword evidence="3" id="KW-0808">Transferase</keyword>
<gene>
    <name evidence="10" type="ORF">H9864_04935</name>
</gene>
<keyword evidence="7" id="KW-0444">Lipid biosynthesis</keyword>
<evidence type="ECO:0000256" key="2">
    <source>
        <dbReference type="ARBA" id="ARBA00005983"/>
    </source>
</evidence>
<evidence type="ECO:0000256" key="3">
    <source>
        <dbReference type="ARBA" id="ARBA00022679"/>
    </source>
</evidence>
<comment type="cofactor">
    <cofactor evidence="1">
        <name>Mg(2+)</name>
        <dbReference type="ChEBI" id="CHEBI:18420"/>
    </cofactor>
</comment>
<evidence type="ECO:0000313" key="10">
    <source>
        <dbReference type="EMBL" id="MBU3819697.1"/>
    </source>
</evidence>
<dbReference type="Pfam" id="PF19279">
    <property type="entry name" value="YegS_C"/>
    <property type="match status" value="1"/>
</dbReference>
<comment type="similarity">
    <text evidence="2">Belongs to the diacylglycerol/lipid kinase family.</text>
</comment>
<evidence type="ECO:0000256" key="6">
    <source>
        <dbReference type="ARBA" id="ARBA00022840"/>
    </source>
</evidence>
<dbReference type="AlphaFoldDB" id="A0A9E2NQF7"/>
<dbReference type="EMBL" id="JAHLFH010000103">
    <property type="protein sequence ID" value="MBU3819697.1"/>
    <property type="molecule type" value="Genomic_DNA"/>
</dbReference>
<dbReference type="SUPFAM" id="SSF111331">
    <property type="entry name" value="NAD kinase/diacylglycerol kinase-like"/>
    <property type="match status" value="1"/>
</dbReference>